<sequence>MKHLERAFIGPNHWWRYILVTLIAFVGAQVIGALPLGMVMMFYTLSGKGTINPENQMDFTSLGIDPNIGLALMILSFIIGLTIFVLILKPFHKRNYKEVINGTTTIRWNKFFYSAAVWAIVSAVFLAIDYFISPANYQFNLNWSLFIPLILVAVCLIPFQTTFEEILFRGYLAQAVGRWTRNRWLVAILPAIFFGLLHAFNPEVAAHGFWIMMPQYIFFGAVFGFISIWDDGIESAMGVHAANNVFLAIFVTSKSSVMQTPALLVQDTINPTKDFIILIVASLIMIAVLAKKYNWNFAVLNQKVEGEKE</sequence>
<dbReference type="GO" id="GO:0008237">
    <property type="term" value="F:metallopeptidase activity"/>
    <property type="evidence" value="ECO:0007669"/>
    <property type="project" value="UniProtKB-KW"/>
</dbReference>
<dbReference type="EMBL" id="QQWG01000020">
    <property type="protein sequence ID" value="RRG19409.1"/>
    <property type="molecule type" value="Genomic_DNA"/>
</dbReference>
<comment type="caution">
    <text evidence="3">The sequence shown here is derived from an EMBL/GenBank/DDBJ whole genome shotgun (WGS) entry which is preliminary data.</text>
</comment>
<feature type="transmembrane region" description="Helical" evidence="1">
    <location>
        <begin position="20"/>
        <end position="43"/>
    </location>
</feature>
<organism evidence="3 4">
    <name type="scientific">Ancylomarina euxinus</name>
    <dbReference type="NCBI Taxonomy" id="2283627"/>
    <lineage>
        <taxon>Bacteria</taxon>
        <taxon>Pseudomonadati</taxon>
        <taxon>Bacteroidota</taxon>
        <taxon>Bacteroidia</taxon>
        <taxon>Marinilabiliales</taxon>
        <taxon>Marinifilaceae</taxon>
        <taxon>Ancylomarina</taxon>
    </lineage>
</organism>
<feature type="transmembrane region" description="Helical" evidence="1">
    <location>
        <begin position="207"/>
        <end position="229"/>
    </location>
</feature>
<reference evidence="3 4" key="1">
    <citation type="submission" date="2018-07" db="EMBL/GenBank/DDBJ databases">
        <title>Draft genome sequence of Ancylomarina sp. M1P.</title>
        <authorList>
            <person name="Yadav S."/>
            <person name="Villanueva L."/>
            <person name="Damste J.S.S."/>
        </authorList>
    </citation>
    <scope>NUCLEOTIDE SEQUENCE [LARGE SCALE GENOMIC DNA]</scope>
    <source>
        <strain evidence="3 4">M1P</strain>
    </source>
</reference>
<accession>A0A425XXK6</accession>
<dbReference type="OrthoDB" id="2806188at2"/>
<evidence type="ECO:0000259" key="2">
    <source>
        <dbReference type="Pfam" id="PF02517"/>
    </source>
</evidence>
<name>A0A425XXK6_9BACT</name>
<keyword evidence="1" id="KW-1133">Transmembrane helix</keyword>
<dbReference type="RefSeq" id="WP_125031755.1">
    <property type="nucleotide sequence ID" value="NZ_JAPXVP010000005.1"/>
</dbReference>
<feature type="transmembrane region" description="Helical" evidence="1">
    <location>
        <begin position="145"/>
        <end position="163"/>
    </location>
</feature>
<dbReference type="GO" id="GO:0080120">
    <property type="term" value="P:CAAX-box protein maturation"/>
    <property type="evidence" value="ECO:0007669"/>
    <property type="project" value="UniProtKB-ARBA"/>
</dbReference>
<evidence type="ECO:0000313" key="3">
    <source>
        <dbReference type="EMBL" id="RRG19409.1"/>
    </source>
</evidence>
<keyword evidence="1" id="KW-0812">Transmembrane</keyword>
<protein>
    <submittedName>
        <fullName evidence="3">CPBP family intramembrane metalloprotease</fullName>
    </submittedName>
</protein>
<proteinExistence type="predicted"/>
<keyword evidence="3" id="KW-0378">Hydrolase</keyword>
<feature type="transmembrane region" description="Helical" evidence="1">
    <location>
        <begin position="111"/>
        <end position="133"/>
    </location>
</feature>
<feature type="transmembrane region" description="Helical" evidence="1">
    <location>
        <begin position="68"/>
        <end position="91"/>
    </location>
</feature>
<evidence type="ECO:0000256" key="1">
    <source>
        <dbReference type="SAM" id="Phobius"/>
    </source>
</evidence>
<dbReference type="Pfam" id="PF02517">
    <property type="entry name" value="Rce1-like"/>
    <property type="match status" value="1"/>
</dbReference>
<keyword evidence="3" id="KW-0645">Protease</keyword>
<dbReference type="AlphaFoldDB" id="A0A425XXK6"/>
<dbReference type="Proteomes" id="UP000285794">
    <property type="component" value="Unassembled WGS sequence"/>
</dbReference>
<dbReference type="GO" id="GO:0006508">
    <property type="term" value="P:proteolysis"/>
    <property type="evidence" value="ECO:0007669"/>
    <property type="project" value="UniProtKB-KW"/>
</dbReference>
<feature type="domain" description="CAAX prenyl protease 2/Lysostaphin resistance protein A-like" evidence="2">
    <location>
        <begin position="147"/>
        <end position="246"/>
    </location>
</feature>
<feature type="transmembrane region" description="Helical" evidence="1">
    <location>
        <begin position="241"/>
        <end position="263"/>
    </location>
</feature>
<keyword evidence="4" id="KW-1185">Reference proteome</keyword>
<keyword evidence="3" id="KW-0482">Metalloprotease</keyword>
<feature type="transmembrane region" description="Helical" evidence="1">
    <location>
        <begin position="184"/>
        <end position="201"/>
    </location>
</feature>
<gene>
    <name evidence="3" type="ORF">DWB61_15285</name>
</gene>
<evidence type="ECO:0000313" key="4">
    <source>
        <dbReference type="Proteomes" id="UP000285794"/>
    </source>
</evidence>
<keyword evidence="1" id="KW-0472">Membrane</keyword>
<dbReference type="GO" id="GO:0004175">
    <property type="term" value="F:endopeptidase activity"/>
    <property type="evidence" value="ECO:0007669"/>
    <property type="project" value="UniProtKB-ARBA"/>
</dbReference>
<dbReference type="InterPro" id="IPR003675">
    <property type="entry name" value="Rce1/LyrA-like_dom"/>
</dbReference>
<feature type="transmembrane region" description="Helical" evidence="1">
    <location>
        <begin position="275"/>
        <end position="293"/>
    </location>
</feature>